<name>A0ACB7SR32_HYAAI</name>
<protein>
    <submittedName>
        <fullName evidence="1">Uncharacterized protein</fullName>
    </submittedName>
</protein>
<keyword evidence="2" id="KW-1185">Reference proteome</keyword>
<dbReference type="Proteomes" id="UP000821845">
    <property type="component" value="Chromosome 2"/>
</dbReference>
<evidence type="ECO:0000313" key="2">
    <source>
        <dbReference type="Proteomes" id="UP000821845"/>
    </source>
</evidence>
<sequence>MDASPDFTIVKNCQSTEWCNTLENLGSDHYILSTTIRTGRIRKHIGTAKLTDWRAYRNSSYLLGGSSSELGAELDDDGKLALIDCILPFPTSFLTTPIIPLMATGG</sequence>
<comment type="caution">
    <text evidence="1">The sequence shown here is derived from an EMBL/GenBank/DDBJ whole genome shotgun (WGS) entry which is preliminary data.</text>
</comment>
<reference evidence="1" key="1">
    <citation type="submission" date="2020-05" db="EMBL/GenBank/DDBJ databases">
        <title>Large-scale comparative analyses of tick genomes elucidate their genetic diversity and vector capacities.</title>
        <authorList>
            <person name="Jia N."/>
            <person name="Wang J."/>
            <person name="Shi W."/>
            <person name="Du L."/>
            <person name="Sun Y."/>
            <person name="Zhan W."/>
            <person name="Jiang J."/>
            <person name="Wang Q."/>
            <person name="Zhang B."/>
            <person name="Ji P."/>
            <person name="Sakyi L.B."/>
            <person name="Cui X."/>
            <person name="Yuan T."/>
            <person name="Jiang B."/>
            <person name="Yang W."/>
            <person name="Lam T.T.-Y."/>
            <person name="Chang Q."/>
            <person name="Ding S."/>
            <person name="Wang X."/>
            <person name="Zhu J."/>
            <person name="Ruan X."/>
            <person name="Zhao L."/>
            <person name="Wei J."/>
            <person name="Que T."/>
            <person name="Du C."/>
            <person name="Cheng J."/>
            <person name="Dai P."/>
            <person name="Han X."/>
            <person name="Huang E."/>
            <person name="Gao Y."/>
            <person name="Liu J."/>
            <person name="Shao H."/>
            <person name="Ye R."/>
            <person name="Li L."/>
            <person name="Wei W."/>
            <person name="Wang X."/>
            <person name="Wang C."/>
            <person name="Yang T."/>
            <person name="Huo Q."/>
            <person name="Li W."/>
            <person name="Guo W."/>
            <person name="Chen H."/>
            <person name="Zhou L."/>
            <person name="Ni X."/>
            <person name="Tian J."/>
            <person name="Zhou Y."/>
            <person name="Sheng Y."/>
            <person name="Liu T."/>
            <person name="Pan Y."/>
            <person name="Xia L."/>
            <person name="Li J."/>
            <person name="Zhao F."/>
            <person name="Cao W."/>
        </authorList>
    </citation>
    <scope>NUCLEOTIDE SEQUENCE</scope>
    <source>
        <strain evidence="1">Hyas-2018</strain>
    </source>
</reference>
<gene>
    <name evidence="1" type="ORF">HPB50_002537</name>
</gene>
<dbReference type="EMBL" id="CM023482">
    <property type="protein sequence ID" value="KAH6937622.1"/>
    <property type="molecule type" value="Genomic_DNA"/>
</dbReference>
<accession>A0ACB7SR32</accession>
<evidence type="ECO:0000313" key="1">
    <source>
        <dbReference type="EMBL" id="KAH6937622.1"/>
    </source>
</evidence>
<proteinExistence type="predicted"/>
<organism evidence="1 2">
    <name type="scientific">Hyalomma asiaticum</name>
    <name type="common">Tick</name>
    <dbReference type="NCBI Taxonomy" id="266040"/>
    <lineage>
        <taxon>Eukaryota</taxon>
        <taxon>Metazoa</taxon>
        <taxon>Ecdysozoa</taxon>
        <taxon>Arthropoda</taxon>
        <taxon>Chelicerata</taxon>
        <taxon>Arachnida</taxon>
        <taxon>Acari</taxon>
        <taxon>Parasitiformes</taxon>
        <taxon>Ixodida</taxon>
        <taxon>Ixodoidea</taxon>
        <taxon>Ixodidae</taxon>
        <taxon>Hyalomminae</taxon>
        <taxon>Hyalomma</taxon>
    </lineage>
</organism>